<proteinExistence type="predicted"/>
<evidence type="ECO:0000259" key="3">
    <source>
        <dbReference type="SMART" id="SM01007"/>
    </source>
</evidence>
<reference evidence="4" key="2">
    <citation type="submission" date="2022-01" db="EMBL/GenBank/DDBJ databases">
        <authorList>
            <person name="Rana R."/>
            <person name="Patil P.B."/>
        </authorList>
    </citation>
    <scope>NUCLEOTIDE SEQUENCE</scope>
    <source>
        <strain evidence="4">PPL560</strain>
    </source>
</reference>
<reference evidence="4 6" key="1">
    <citation type="journal article" date="2022" name="Curr. Microbiol.">
        <title>Xanthomonas indica sp. nov., a Novel Member of Non-Pathogenic Xanthomonas Community from Healthy Rice Seeds.</title>
        <authorList>
            <person name="Rana R."/>
            <person name="Madhavan V.N."/>
            <person name="Saroha T."/>
            <person name="Bansal K."/>
            <person name="Kaur A."/>
            <person name="Sonti R.V."/>
            <person name="Patel H.K."/>
            <person name="Patil P.B."/>
        </authorList>
    </citation>
    <scope>NUCLEOTIDE SEQUENCE [LARGE SCALE GENOMIC DNA]</scope>
    <source>
        <strain evidence="4 6">PPL560</strain>
    </source>
</reference>
<dbReference type="Proteomes" id="UP001430647">
    <property type="component" value="Unassembled WGS sequence"/>
</dbReference>
<reference evidence="5" key="3">
    <citation type="submission" date="2023-08" db="EMBL/GenBank/DDBJ databases">
        <title>Complete genome sequence of Xanthomonas indica.</title>
        <authorList>
            <person name="Patil P.B."/>
            <person name="Rana R."/>
        </authorList>
    </citation>
    <scope>NUCLEOTIDE SEQUENCE</scope>
    <source>
        <strain evidence="5">PPL560</strain>
    </source>
</reference>
<gene>
    <name evidence="4" type="ORF">L3V74_06990</name>
    <name evidence="5" type="ORF">Q7W82_16160</name>
</gene>
<protein>
    <submittedName>
        <fullName evidence="5">Class II aldolase/adducin family protein</fullName>
    </submittedName>
</protein>
<evidence type="ECO:0000256" key="1">
    <source>
        <dbReference type="ARBA" id="ARBA00022723"/>
    </source>
</evidence>
<accession>A0AAU8I334</accession>
<sequence length="213" mass="22977">MFAHEQRARVVALCVELSRRGYLAGTGGNVALRLDAERFAVTPSAIDYLAMRAEDICVVRLADLRQLDGAATPSVETGLHAQVLRRRPDVACSIHTHQPVASACALLGAALPVEDPALQVAIGHSVPMVGYFPSGTGLLAWLLARQLRPSRNAYLMRNHGVLCCGRSLEQAVAAVDALEQVAREHLTRRIRRRALHDTGLAAPLRAVLNALES</sequence>
<dbReference type="GO" id="GO:0005829">
    <property type="term" value="C:cytosol"/>
    <property type="evidence" value="ECO:0007669"/>
    <property type="project" value="TreeGrafter"/>
</dbReference>
<dbReference type="RefSeq" id="WP_242159335.1">
    <property type="nucleotide sequence ID" value="NZ_CP131914.1"/>
</dbReference>
<dbReference type="AlphaFoldDB" id="A0AAU8I334"/>
<evidence type="ECO:0000313" key="6">
    <source>
        <dbReference type="Proteomes" id="UP001430647"/>
    </source>
</evidence>
<name>A0AAU8I334_9XANT</name>
<dbReference type="SUPFAM" id="SSF53639">
    <property type="entry name" value="AraD/HMP-PK domain-like"/>
    <property type="match status" value="1"/>
</dbReference>
<dbReference type="GO" id="GO:0019323">
    <property type="term" value="P:pentose catabolic process"/>
    <property type="evidence" value="ECO:0007669"/>
    <property type="project" value="TreeGrafter"/>
</dbReference>
<keyword evidence="6" id="KW-1185">Reference proteome</keyword>
<dbReference type="InterPro" id="IPR001303">
    <property type="entry name" value="Aldolase_II/adducin_N"/>
</dbReference>
<dbReference type="PANTHER" id="PTHR22789:SF0">
    <property type="entry name" value="3-OXO-TETRONATE 4-PHOSPHATE DECARBOXYLASE-RELATED"/>
    <property type="match status" value="1"/>
</dbReference>
<dbReference type="EMBL" id="CP131914">
    <property type="protein sequence ID" value="XCI79791.1"/>
    <property type="molecule type" value="Genomic_DNA"/>
</dbReference>
<keyword evidence="1" id="KW-0479">Metal-binding</keyword>
<organism evidence="5">
    <name type="scientific">Xanthomonas indica</name>
    <dbReference type="NCBI Taxonomy" id="2912242"/>
    <lineage>
        <taxon>Bacteria</taxon>
        <taxon>Pseudomonadati</taxon>
        <taxon>Pseudomonadota</taxon>
        <taxon>Gammaproteobacteria</taxon>
        <taxon>Lysobacterales</taxon>
        <taxon>Lysobacteraceae</taxon>
        <taxon>Xanthomonas</taxon>
    </lineage>
</organism>
<dbReference type="EMBL" id="JAKJPQ010000005">
    <property type="protein sequence ID" value="MCI2261281.1"/>
    <property type="molecule type" value="Genomic_DNA"/>
</dbReference>
<evidence type="ECO:0000256" key="2">
    <source>
        <dbReference type="ARBA" id="ARBA00023239"/>
    </source>
</evidence>
<keyword evidence="2" id="KW-0456">Lyase</keyword>
<dbReference type="Pfam" id="PF00596">
    <property type="entry name" value="Aldolase_II"/>
    <property type="match status" value="1"/>
</dbReference>
<evidence type="ECO:0000313" key="4">
    <source>
        <dbReference type="EMBL" id="MCI2261281.1"/>
    </source>
</evidence>
<dbReference type="SMART" id="SM01007">
    <property type="entry name" value="Aldolase_II"/>
    <property type="match status" value="1"/>
</dbReference>
<dbReference type="PANTHER" id="PTHR22789">
    <property type="entry name" value="FUCULOSE PHOSPHATE ALDOLASE"/>
    <property type="match status" value="1"/>
</dbReference>
<evidence type="ECO:0000313" key="5">
    <source>
        <dbReference type="EMBL" id="XCI79791.1"/>
    </source>
</evidence>
<dbReference type="InterPro" id="IPR050197">
    <property type="entry name" value="Aldolase_class_II_sugar_metab"/>
</dbReference>
<dbReference type="GO" id="GO:0046872">
    <property type="term" value="F:metal ion binding"/>
    <property type="evidence" value="ECO:0007669"/>
    <property type="project" value="UniProtKB-KW"/>
</dbReference>
<dbReference type="Gene3D" id="3.40.225.10">
    <property type="entry name" value="Class II aldolase/adducin N-terminal domain"/>
    <property type="match status" value="1"/>
</dbReference>
<dbReference type="InterPro" id="IPR036409">
    <property type="entry name" value="Aldolase_II/adducin_N_sf"/>
</dbReference>
<feature type="domain" description="Class II aldolase/adducin N-terminal" evidence="3">
    <location>
        <begin position="8"/>
        <end position="186"/>
    </location>
</feature>
<dbReference type="KEGG" id="xin:Q7W82_16160"/>
<dbReference type="GO" id="GO:0016832">
    <property type="term" value="F:aldehyde-lyase activity"/>
    <property type="evidence" value="ECO:0007669"/>
    <property type="project" value="TreeGrafter"/>
</dbReference>